<keyword evidence="2" id="KW-0378">Hydrolase</keyword>
<evidence type="ECO:0000313" key="2">
    <source>
        <dbReference type="EMBL" id="SFF51765.1"/>
    </source>
</evidence>
<dbReference type="PANTHER" id="PTHR36558:SF1">
    <property type="entry name" value="RESTRICTION ENDONUCLEASE DOMAIN-CONTAINING PROTEIN-RELATED"/>
    <property type="match status" value="1"/>
</dbReference>
<dbReference type="RefSeq" id="WP_143091000.1">
    <property type="nucleotide sequence ID" value="NZ_FONY01000046.1"/>
</dbReference>
<keyword evidence="2" id="KW-0255">Endonuclease</keyword>
<sequence length="199" mass="23093">MVEFKPTYQKISRDTYLVMEEQAIYKSEYHNGAVVAMAGGTVAHSLIAGDTNTAIKIALKNKKKTCKVFNSDMKLEISAHNRFVYPDGMVVCGEIELVANRKDIIKNPILIIEVLSAETRSYDLGDKFRYYLTLPSLREYVVIEQERPYVQVFFKKEERNWQMKYYDDLSQQVDLESLEISISMEEIYENVTFELKATE</sequence>
<dbReference type="Proteomes" id="UP000199513">
    <property type="component" value="Unassembled WGS sequence"/>
</dbReference>
<dbReference type="Pfam" id="PF05685">
    <property type="entry name" value="Uma2"/>
    <property type="match status" value="1"/>
</dbReference>
<evidence type="ECO:0000259" key="1">
    <source>
        <dbReference type="Pfam" id="PF05685"/>
    </source>
</evidence>
<keyword evidence="2" id="KW-0540">Nuclease</keyword>
<evidence type="ECO:0000313" key="3">
    <source>
        <dbReference type="Proteomes" id="UP000199513"/>
    </source>
</evidence>
<proteinExistence type="predicted"/>
<dbReference type="STRING" id="1003.SAMN04488541_104613"/>
<dbReference type="AlphaFoldDB" id="A0A1I2JAE2"/>
<gene>
    <name evidence="2" type="ORF">SAMN04488541_104613</name>
</gene>
<name>A0A1I2JAE2_9BACT</name>
<dbReference type="SUPFAM" id="SSF52980">
    <property type="entry name" value="Restriction endonuclease-like"/>
    <property type="match status" value="1"/>
</dbReference>
<feature type="domain" description="Putative restriction endonuclease" evidence="1">
    <location>
        <begin position="14"/>
        <end position="182"/>
    </location>
</feature>
<dbReference type="EMBL" id="FONY01000046">
    <property type="protein sequence ID" value="SFF51765.1"/>
    <property type="molecule type" value="Genomic_DNA"/>
</dbReference>
<dbReference type="InterPro" id="IPR011335">
    <property type="entry name" value="Restrct_endonuc-II-like"/>
</dbReference>
<accession>A0A1I2JAE2</accession>
<dbReference type="CDD" id="cd06260">
    <property type="entry name" value="DUF820-like"/>
    <property type="match status" value="1"/>
</dbReference>
<organism evidence="2 3">
    <name type="scientific">Thermoflexibacter ruber</name>
    <dbReference type="NCBI Taxonomy" id="1003"/>
    <lineage>
        <taxon>Bacteria</taxon>
        <taxon>Pseudomonadati</taxon>
        <taxon>Bacteroidota</taxon>
        <taxon>Cytophagia</taxon>
        <taxon>Cytophagales</taxon>
        <taxon>Thermoflexibacteraceae</taxon>
        <taxon>Thermoflexibacter</taxon>
    </lineage>
</organism>
<dbReference type="GO" id="GO:0004519">
    <property type="term" value="F:endonuclease activity"/>
    <property type="evidence" value="ECO:0007669"/>
    <property type="project" value="UniProtKB-KW"/>
</dbReference>
<dbReference type="InterPro" id="IPR012296">
    <property type="entry name" value="Nuclease_put_TT1808"/>
</dbReference>
<protein>
    <submittedName>
        <fullName evidence="2">Endonuclease, Uma2 family (Restriction endonuclease fold)</fullName>
    </submittedName>
</protein>
<dbReference type="InterPro" id="IPR008538">
    <property type="entry name" value="Uma2"/>
</dbReference>
<dbReference type="OrthoDB" id="668969at2"/>
<dbReference type="Gene3D" id="3.90.1570.10">
    <property type="entry name" value="tt1808, chain A"/>
    <property type="match status" value="1"/>
</dbReference>
<keyword evidence="3" id="KW-1185">Reference proteome</keyword>
<dbReference type="PANTHER" id="PTHR36558">
    <property type="entry name" value="GLR1098 PROTEIN"/>
    <property type="match status" value="1"/>
</dbReference>
<reference evidence="2 3" key="1">
    <citation type="submission" date="2016-10" db="EMBL/GenBank/DDBJ databases">
        <authorList>
            <person name="de Groot N.N."/>
        </authorList>
    </citation>
    <scope>NUCLEOTIDE SEQUENCE [LARGE SCALE GENOMIC DNA]</scope>
    <source>
        <strain>GEY</strain>
        <strain evidence="3">DSM 9560</strain>
    </source>
</reference>